<dbReference type="PANTHER" id="PTHR35404">
    <property type="entry name" value="TRANSPOSASE OF TN10"/>
    <property type="match status" value="1"/>
</dbReference>
<dbReference type="AlphaFoldDB" id="F5ZFI2"/>
<dbReference type="HOGENOM" id="CLU_061699_0_0_6"/>
<dbReference type="KEGG" id="alt:ambt_18120"/>
<dbReference type="InterPro" id="IPR002559">
    <property type="entry name" value="Transposase_11"/>
</dbReference>
<feature type="domain" description="Transposase IS4-like" evidence="3">
    <location>
        <begin position="112"/>
        <end position="329"/>
    </location>
</feature>
<dbReference type="OrthoDB" id="6140187at2"/>
<accession>F5ZFI2</accession>
<proteinExistence type="predicted"/>
<evidence type="ECO:0000256" key="2">
    <source>
        <dbReference type="SAM" id="Phobius"/>
    </source>
</evidence>
<keyword evidence="2" id="KW-1133">Transmembrane helix</keyword>
<feature type="compositionally biased region" description="Basic residues" evidence="1">
    <location>
        <begin position="250"/>
        <end position="259"/>
    </location>
</feature>
<keyword evidence="5" id="KW-1185">Reference proteome</keyword>
<dbReference type="EMBL" id="CP002339">
    <property type="protein sequence ID" value="AEF05117.1"/>
    <property type="molecule type" value="Genomic_DNA"/>
</dbReference>
<dbReference type="eggNOG" id="COG3385">
    <property type="taxonomic scope" value="Bacteria"/>
</dbReference>
<keyword evidence="2" id="KW-0812">Transmembrane</keyword>
<dbReference type="InterPro" id="IPR047658">
    <property type="entry name" value="IS4-like_transpos"/>
</dbReference>
<protein>
    <submittedName>
        <fullName evidence="4">Transposase, IS4 family protein</fullName>
    </submittedName>
</protein>
<dbReference type="Pfam" id="PF01609">
    <property type="entry name" value="DDE_Tnp_1"/>
    <property type="match status" value="1"/>
</dbReference>
<dbReference type="Gene3D" id="3.90.350.10">
    <property type="entry name" value="Transposase Inhibitor Protein From Tn5, Chain A, domain 1"/>
    <property type="match status" value="1"/>
</dbReference>
<dbReference type="GO" id="GO:0004803">
    <property type="term" value="F:transposase activity"/>
    <property type="evidence" value="ECO:0007669"/>
    <property type="project" value="InterPro"/>
</dbReference>
<gene>
    <name evidence="4" type="ordered locus">ambt_18120</name>
</gene>
<dbReference type="GO" id="GO:0003677">
    <property type="term" value="F:DNA binding"/>
    <property type="evidence" value="ECO:0007669"/>
    <property type="project" value="InterPro"/>
</dbReference>
<keyword evidence="2" id="KW-0472">Membrane</keyword>
<dbReference type="Proteomes" id="UP000000683">
    <property type="component" value="Chromosome"/>
</dbReference>
<name>F5ZFI2_ALTNA</name>
<feature type="region of interest" description="Disordered" evidence="1">
    <location>
        <begin position="238"/>
        <end position="260"/>
    </location>
</feature>
<dbReference type="InterPro" id="IPR012337">
    <property type="entry name" value="RNaseH-like_sf"/>
</dbReference>
<organism evidence="4 5">
    <name type="scientific">Alteromonas naphthalenivorans</name>
    <dbReference type="NCBI Taxonomy" id="715451"/>
    <lineage>
        <taxon>Bacteria</taxon>
        <taxon>Pseudomonadati</taxon>
        <taxon>Pseudomonadota</taxon>
        <taxon>Gammaproteobacteria</taxon>
        <taxon>Alteromonadales</taxon>
        <taxon>Alteromonadaceae</taxon>
        <taxon>Alteromonas/Salinimonas group</taxon>
        <taxon>Alteromonas</taxon>
    </lineage>
</organism>
<evidence type="ECO:0000313" key="4">
    <source>
        <dbReference type="EMBL" id="AEF05117.1"/>
    </source>
</evidence>
<sequence length="400" mass="45427">MNALSIVNKVISLVSFKMHMSRQKALTACVKSLLNGNAATVTSIGRGINNKAFEKHRIKRADRLLSNTNLLHETPTIYAATCQLLCSHILRPVISVDWSDLDEHNGHFLLRAAISLKGRSITLYQEVHCNKTREKQATHRAFLHALRAVLPSQCHPIIVTDAGYKSPWFREVMALGWDIVGRVRRPHYYSSDAGHTWQCIHQLYAQATCRPKRFDNSQIVRSNPFACTLVLFKQKSKGRHARNTDGSLKRSGHSKKHAQGAKDPWLLATSLSSHRQLSKQVVGIYRQRMQIEEGFRDMKSTKFGLGYEQNKSIKKQRLTILILLTTLASLVAILLGMVLVSSNKHRQFQANTETRSVLSFHYLGLRAIACRIRFTMRQWKAALKWYSSIVDSAWAGSTWN</sequence>
<evidence type="ECO:0000313" key="5">
    <source>
        <dbReference type="Proteomes" id="UP000000683"/>
    </source>
</evidence>
<dbReference type="SUPFAM" id="SSF53098">
    <property type="entry name" value="Ribonuclease H-like"/>
    <property type="match status" value="1"/>
</dbReference>
<reference evidence="4 5" key="1">
    <citation type="journal article" date="2011" name="J. Bacteriol.">
        <title>Complete genome sequence of the polycyclic aromatic hydrocarbon-degrading bacterium Alteromonas sp. strain SN2.</title>
        <authorList>
            <person name="Jin H.M."/>
            <person name="Jeong H."/>
            <person name="Moon E.J."/>
            <person name="Math R.K."/>
            <person name="Lee K."/>
            <person name="Kim H.J."/>
            <person name="Jeon C.O."/>
            <person name="Oh T.K."/>
            <person name="Kim J.F."/>
        </authorList>
    </citation>
    <scope>NUCLEOTIDE SEQUENCE [LARGE SCALE GENOMIC DNA]</scope>
    <source>
        <strain evidence="5">JCM 17741 / KACC 18427 / KCTC 11700BP / SN2</strain>
    </source>
</reference>
<dbReference type="RefSeq" id="WP_013786029.1">
    <property type="nucleotide sequence ID" value="NC_015554.1"/>
</dbReference>
<feature type="transmembrane region" description="Helical" evidence="2">
    <location>
        <begin position="318"/>
        <end position="340"/>
    </location>
</feature>
<dbReference type="PANTHER" id="PTHR35404:SF8">
    <property type="entry name" value="TRANSPOSASE OF TN10"/>
    <property type="match status" value="1"/>
</dbReference>
<evidence type="ECO:0000259" key="3">
    <source>
        <dbReference type="Pfam" id="PF01609"/>
    </source>
</evidence>
<evidence type="ECO:0000256" key="1">
    <source>
        <dbReference type="SAM" id="MobiDB-lite"/>
    </source>
</evidence>
<dbReference type="NCBIfam" id="NF033591">
    <property type="entry name" value="transpos_IS4_2"/>
    <property type="match status" value="1"/>
</dbReference>
<dbReference type="GO" id="GO:0006313">
    <property type="term" value="P:DNA transposition"/>
    <property type="evidence" value="ECO:0007669"/>
    <property type="project" value="InterPro"/>
</dbReference>